<protein>
    <submittedName>
        <fullName evidence="2">Uncharacterized protein</fullName>
    </submittedName>
</protein>
<feature type="compositionally biased region" description="Basic and acidic residues" evidence="1">
    <location>
        <begin position="8"/>
        <end position="17"/>
    </location>
</feature>
<feature type="region of interest" description="Disordered" evidence="1">
    <location>
        <begin position="1"/>
        <end position="23"/>
    </location>
</feature>
<dbReference type="AlphaFoldDB" id="A0A0K2TZQ6"/>
<name>A0A0K2TZQ6_LEPSM</name>
<accession>A0A0K2TZQ6</accession>
<organism evidence="2">
    <name type="scientific">Lepeophtheirus salmonis</name>
    <name type="common">Salmon louse</name>
    <name type="synonym">Caligus salmonis</name>
    <dbReference type="NCBI Taxonomy" id="72036"/>
    <lineage>
        <taxon>Eukaryota</taxon>
        <taxon>Metazoa</taxon>
        <taxon>Ecdysozoa</taxon>
        <taxon>Arthropoda</taxon>
        <taxon>Crustacea</taxon>
        <taxon>Multicrustacea</taxon>
        <taxon>Hexanauplia</taxon>
        <taxon>Copepoda</taxon>
        <taxon>Siphonostomatoida</taxon>
        <taxon>Caligidae</taxon>
        <taxon>Lepeophtheirus</taxon>
    </lineage>
</organism>
<evidence type="ECO:0000313" key="2">
    <source>
        <dbReference type="EMBL" id="CDW31478.1"/>
    </source>
</evidence>
<evidence type="ECO:0000256" key="1">
    <source>
        <dbReference type="SAM" id="MobiDB-lite"/>
    </source>
</evidence>
<dbReference type="EMBL" id="HACA01014117">
    <property type="protein sequence ID" value="CDW31478.1"/>
    <property type="molecule type" value="Transcribed_RNA"/>
</dbReference>
<sequence length="87" mass="10024">MSKTKHNRNGDFSRRSLDSLGGGNIIRQLDSLGGGNILRSIFNKYQYNDPKRGGHPILNRKNKKFKNLKYINKKIFDEIDRSGFGRL</sequence>
<dbReference type="OrthoDB" id="6362119at2759"/>
<reference evidence="2" key="1">
    <citation type="submission" date="2014-05" db="EMBL/GenBank/DDBJ databases">
        <authorList>
            <person name="Chronopoulou M."/>
        </authorList>
    </citation>
    <scope>NUCLEOTIDE SEQUENCE</scope>
    <source>
        <tissue evidence="2">Whole organism</tissue>
    </source>
</reference>
<feature type="non-terminal residue" evidence="2">
    <location>
        <position position="87"/>
    </location>
</feature>
<proteinExistence type="predicted"/>